<feature type="region of interest" description="Disordered" evidence="7">
    <location>
        <begin position="1"/>
        <end position="30"/>
    </location>
</feature>
<proteinExistence type="inferred from homology"/>
<evidence type="ECO:0000256" key="7">
    <source>
        <dbReference type="SAM" id="MobiDB-lite"/>
    </source>
</evidence>
<dbReference type="InterPro" id="IPR007627">
    <property type="entry name" value="RNA_pol_sigma70_r2"/>
</dbReference>
<evidence type="ECO:0000256" key="5">
    <source>
        <dbReference type="ARBA" id="ARBA00023163"/>
    </source>
</evidence>
<dbReference type="PANTHER" id="PTHR43133">
    <property type="entry name" value="RNA POLYMERASE ECF-TYPE SIGMA FACTO"/>
    <property type="match status" value="1"/>
</dbReference>
<dbReference type="InterPro" id="IPR039425">
    <property type="entry name" value="RNA_pol_sigma-70-like"/>
</dbReference>
<evidence type="ECO:0000313" key="11">
    <source>
        <dbReference type="Proteomes" id="UP000621266"/>
    </source>
</evidence>
<accession>A0ABQ7FHF8</accession>
<evidence type="ECO:0000313" key="10">
    <source>
        <dbReference type="EMBL" id="KAF4408085.1"/>
    </source>
</evidence>
<dbReference type="RefSeq" id="WP_156206409.1">
    <property type="nucleotide sequence ID" value="NZ_WHPN01000291.1"/>
</dbReference>
<keyword evidence="11" id="KW-1185">Reference proteome</keyword>
<dbReference type="InterPro" id="IPR007630">
    <property type="entry name" value="RNA_pol_sigma70_r4"/>
</dbReference>
<evidence type="ECO:0000259" key="9">
    <source>
        <dbReference type="Pfam" id="PF04545"/>
    </source>
</evidence>
<dbReference type="PROSITE" id="PS01063">
    <property type="entry name" value="SIGMA70_ECF"/>
    <property type="match status" value="1"/>
</dbReference>
<dbReference type="CDD" id="cd06171">
    <property type="entry name" value="Sigma70_r4"/>
    <property type="match status" value="1"/>
</dbReference>
<evidence type="ECO:0000256" key="3">
    <source>
        <dbReference type="ARBA" id="ARBA00023082"/>
    </source>
</evidence>
<keyword evidence="5 6" id="KW-0804">Transcription</keyword>
<feature type="domain" description="RNA polymerase sigma-70 region 4" evidence="9">
    <location>
        <begin position="139"/>
        <end position="187"/>
    </location>
</feature>
<reference evidence="10 11" key="1">
    <citation type="submission" date="2019-10" db="EMBL/GenBank/DDBJ databases">
        <title>Streptomyces tenebrisbrunneis sp.nov., an endogenous actinomycete isolated from of Lycium ruthenicum.</title>
        <authorList>
            <person name="Ma L."/>
        </authorList>
    </citation>
    <scope>NUCLEOTIDE SEQUENCE [LARGE SCALE GENOMIC DNA]</scope>
    <source>
        <strain evidence="10 11">TRM 66187</strain>
    </source>
</reference>
<dbReference type="InterPro" id="IPR013324">
    <property type="entry name" value="RNA_pol_sigma_r3/r4-like"/>
</dbReference>
<dbReference type="Gene3D" id="1.10.1740.10">
    <property type="match status" value="1"/>
</dbReference>
<protein>
    <recommendedName>
        <fullName evidence="6">RNA polymerase sigma factor</fullName>
    </recommendedName>
</protein>
<dbReference type="PANTHER" id="PTHR43133:SF52">
    <property type="entry name" value="ECF RNA POLYMERASE SIGMA FACTOR SIGL"/>
    <property type="match status" value="1"/>
</dbReference>
<dbReference type="InterPro" id="IPR036388">
    <property type="entry name" value="WH-like_DNA-bd_sf"/>
</dbReference>
<keyword evidence="3 6" id="KW-0731">Sigma factor</keyword>
<dbReference type="Gene3D" id="1.10.10.10">
    <property type="entry name" value="Winged helix-like DNA-binding domain superfamily/Winged helix DNA-binding domain"/>
    <property type="match status" value="1"/>
</dbReference>
<dbReference type="InterPro" id="IPR014284">
    <property type="entry name" value="RNA_pol_sigma-70_dom"/>
</dbReference>
<organism evidence="10 11">
    <name type="scientific">Streptomyces lycii</name>
    <dbReference type="NCBI Taxonomy" id="2654337"/>
    <lineage>
        <taxon>Bacteria</taxon>
        <taxon>Bacillati</taxon>
        <taxon>Actinomycetota</taxon>
        <taxon>Actinomycetes</taxon>
        <taxon>Kitasatosporales</taxon>
        <taxon>Streptomycetaceae</taxon>
        <taxon>Streptomyces</taxon>
    </lineage>
</organism>
<feature type="domain" description="RNA polymerase sigma-70 region 2" evidence="8">
    <location>
        <begin position="45"/>
        <end position="108"/>
    </location>
</feature>
<dbReference type="InterPro" id="IPR000838">
    <property type="entry name" value="RNA_pol_sigma70_ECF_CS"/>
</dbReference>
<dbReference type="SUPFAM" id="SSF88946">
    <property type="entry name" value="Sigma2 domain of RNA polymerase sigma factors"/>
    <property type="match status" value="1"/>
</dbReference>
<keyword evidence="4 6" id="KW-0238">DNA-binding</keyword>
<sequence>MAPTAPRPVAPTASQPSAPTASRPSARKTAGPEEFLRVVHATQGRHLLQYAKTFTSGDEQRAEDIVQEAMLRAWRHVEKLRETPEMVRPWLFTVVRRLAVDSHRARQSRPAESGPDVLERVAVPDPADSTLDSRVMRGALAELTDQHREVLLHRYYLDRSVQRTAAVLNIAEGTVKSRSSHALRSLRRVLEAQGAAPAGAGAA</sequence>
<dbReference type="NCBIfam" id="TIGR02937">
    <property type="entry name" value="sigma70-ECF"/>
    <property type="match status" value="1"/>
</dbReference>
<keyword evidence="2 6" id="KW-0805">Transcription regulation</keyword>
<dbReference type="SUPFAM" id="SSF88659">
    <property type="entry name" value="Sigma3 and sigma4 domains of RNA polymerase sigma factors"/>
    <property type="match status" value="1"/>
</dbReference>
<feature type="compositionally biased region" description="Low complexity" evidence="7">
    <location>
        <begin position="10"/>
        <end position="24"/>
    </location>
</feature>
<dbReference type="Proteomes" id="UP000621266">
    <property type="component" value="Unassembled WGS sequence"/>
</dbReference>
<evidence type="ECO:0000256" key="2">
    <source>
        <dbReference type="ARBA" id="ARBA00023015"/>
    </source>
</evidence>
<name>A0ABQ7FHF8_9ACTN</name>
<dbReference type="EMBL" id="WHPN01000291">
    <property type="protein sequence ID" value="KAF4408085.1"/>
    <property type="molecule type" value="Genomic_DNA"/>
</dbReference>
<comment type="similarity">
    <text evidence="1 6">Belongs to the sigma-70 factor family. ECF subfamily.</text>
</comment>
<comment type="caution">
    <text evidence="10">The sequence shown here is derived from an EMBL/GenBank/DDBJ whole genome shotgun (WGS) entry which is preliminary data.</text>
</comment>
<dbReference type="Pfam" id="PF04542">
    <property type="entry name" value="Sigma70_r2"/>
    <property type="match status" value="1"/>
</dbReference>
<evidence type="ECO:0000259" key="8">
    <source>
        <dbReference type="Pfam" id="PF04542"/>
    </source>
</evidence>
<gene>
    <name evidence="10" type="ORF">GCU69_16095</name>
</gene>
<dbReference type="Pfam" id="PF04545">
    <property type="entry name" value="Sigma70_r4"/>
    <property type="match status" value="1"/>
</dbReference>
<evidence type="ECO:0000256" key="4">
    <source>
        <dbReference type="ARBA" id="ARBA00023125"/>
    </source>
</evidence>
<evidence type="ECO:0000256" key="6">
    <source>
        <dbReference type="RuleBase" id="RU000716"/>
    </source>
</evidence>
<dbReference type="InterPro" id="IPR013325">
    <property type="entry name" value="RNA_pol_sigma_r2"/>
</dbReference>
<evidence type="ECO:0000256" key="1">
    <source>
        <dbReference type="ARBA" id="ARBA00010641"/>
    </source>
</evidence>